<proteinExistence type="predicted"/>
<keyword evidence="2" id="KW-1185">Reference proteome</keyword>
<protein>
    <submittedName>
        <fullName evidence="1">Uncharacterized protein</fullName>
    </submittedName>
</protein>
<evidence type="ECO:0000313" key="2">
    <source>
        <dbReference type="Proteomes" id="UP001054945"/>
    </source>
</evidence>
<comment type="caution">
    <text evidence="1">The sequence shown here is derived from an EMBL/GenBank/DDBJ whole genome shotgun (WGS) entry which is preliminary data.</text>
</comment>
<sequence length="71" mass="8175">MKKTSESLNGTIWSFTLSETTPSEKHVLSFATENERRKQNGSKENNDPFAIKFRNFVRQRHLDLGLASYGK</sequence>
<dbReference type="AlphaFoldDB" id="A0AAV4X7X9"/>
<reference evidence="1 2" key="1">
    <citation type="submission" date="2021-06" db="EMBL/GenBank/DDBJ databases">
        <title>Caerostris extrusa draft genome.</title>
        <authorList>
            <person name="Kono N."/>
            <person name="Arakawa K."/>
        </authorList>
    </citation>
    <scope>NUCLEOTIDE SEQUENCE [LARGE SCALE GENOMIC DNA]</scope>
</reference>
<organism evidence="1 2">
    <name type="scientific">Caerostris extrusa</name>
    <name type="common">Bark spider</name>
    <name type="synonym">Caerostris bankana</name>
    <dbReference type="NCBI Taxonomy" id="172846"/>
    <lineage>
        <taxon>Eukaryota</taxon>
        <taxon>Metazoa</taxon>
        <taxon>Ecdysozoa</taxon>
        <taxon>Arthropoda</taxon>
        <taxon>Chelicerata</taxon>
        <taxon>Arachnida</taxon>
        <taxon>Araneae</taxon>
        <taxon>Araneomorphae</taxon>
        <taxon>Entelegynae</taxon>
        <taxon>Araneoidea</taxon>
        <taxon>Araneidae</taxon>
        <taxon>Caerostris</taxon>
    </lineage>
</organism>
<dbReference type="EMBL" id="BPLR01017330">
    <property type="protein sequence ID" value="GIY90593.1"/>
    <property type="molecule type" value="Genomic_DNA"/>
</dbReference>
<accession>A0AAV4X7X9</accession>
<dbReference type="Proteomes" id="UP001054945">
    <property type="component" value="Unassembled WGS sequence"/>
</dbReference>
<evidence type="ECO:0000313" key="1">
    <source>
        <dbReference type="EMBL" id="GIY90593.1"/>
    </source>
</evidence>
<gene>
    <name evidence="1" type="ORF">CEXT_795651</name>
</gene>
<name>A0AAV4X7X9_CAEEX</name>